<dbReference type="STRING" id="89784.SAMN04489725_101257"/>
<feature type="domain" description="Transposase InsH N-terminal" evidence="2">
    <location>
        <begin position="19"/>
        <end position="105"/>
    </location>
</feature>
<protein>
    <submittedName>
        <fullName evidence="4">Transposase</fullName>
    </submittedName>
</protein>
<dbReference type="RefSeq" id="WP_074691304.1">
    <property type="nucleotide sequence ID" value="NZ_FNOJ01000001.1"/>
</dbReference>
<dbReference type="Proteomes" id="UP000182589">
    <property type="component" value="Unassembled WGS sequence"/>
</dbReference>
<evidence type="ECO:0000259" key="1">
    <source>
        <dbReference type="Pfam" id="PF01609"/>
    </source>
</evidence>
<dbReference type="PANTHER" id="PTHR35604:SF2">
    <property type="entry name" value="TRANSPOSASE INSH FOR INSERTION SEQUENCE ELEMENT IS5A-RELATED"/>
    <property type="match status" value="1"/>
</dbReference>
<evidence type="ECO:0000313" key="3">
    <source>
        <dbReference type="EMBL" id="SDW06365.1"/>
    </source>
</evidence>
<dbReference type="GO" id="GO:0003677">
    <property type="term" value="F:DNA binding"/>
    <property type="evidence" value="ECO:0007669"/>
    <property type="project" value="InterPro"/>
</dbReference>
<reference evidence="4" key="1">
    <citation type="submission" date="2016-10" db="EMBL/GenBank/DDBJ databases">
        <authorList>
            <person name="de Groot N.N."/>
        </authorList>
    </citation>
    <scope>NUCLEOTIDE SEQUENCE [LARGE SCALE GENOMIC DNA]</scope>
    <source>
        <strain evidence="4">DSM 12489</strain>
    </source>
</reference>
<dbReference type="GO" id="GO:0004803">
    <property type="term" value="F:transposase activity"/>
    <property type="evidence" value="ECO:0007669"/>
    <property type="project" value="InterPro"/>
</dbReference>
<dbReference type="GO" id="GO:0006313">
    <property type="term" value="P:DNA transposition"/>
    <property type="evidence" value="ECO:0007669"/>
    <property type="project" value="InterPro"/>
</dbReference>
<dbReference type="InterPro" id="IPR002559">
    <property type="entry name" value="Transposase_11"/>
</dbReference>
<organism evidence="4 5">
    <name type="scientific">Alicyclobacillus hesperidum</name>
    <dbReference type="NCBI Taxonomy" id="89784"/>
    <lineage>
        <taxon>Bacteria</taxon>
        <taxon>Bacillati</taxon>
        <taxon>Bacillota</taxon>
        <taxon>Bacilli</taxon>
        <taxon>Bacillales</taxon>
        <taxon>Alicyclobacillaceae</taxon>
        <taxon>Alicyclobacillus</taxon>
    </lineage>
</organism>
<evidence type="ECO:0000259" key="2">
    <source>
        <dbReference type="Pfam" id="PF05598"/>
    </source>
</evidence>
<accession>A0A1H2VT76</accession>
<reference evidence="5" key="2">
    <citation type="submission" date="2016-10" db="EMBL/GenBank/DDBJ databases">
        <authorList>
            <person name="Varghese N."/>
        </authorList>
    </citation>
    <scope>NUCLEOTIDE SEQUENCE [LARGE SCALE GENOMIC DNA]</scope>
    <source>
        <strain evidence="5">DSM 12489</strain>
    </source>
</reference>
<gene>
    <name evidence="3" type="ORF">SAMN04489725_101257</name>
    <name evidence="4" type="ORF">SAMN04489725_1121</name>
</gene>
<dbReference type="Pfam" id="PF01609">
    <property type="entry name" value="DDE_Tnp_1"/>
    <property type="match status" value="1"/>
</dbReference>
<dbReference type="InterPro" id="IPR008490">
    <property type="entry name" value="Transposase_InsH_N"/>
</dbReference>
<dbReference type="EMBL" id="FNOJ01000001">
    <property type="protein sequence ID" value="SDW06365.1"/>
    <property type="molecule type" value="Genomic_DNA"/>
</dbReference>
<evidence type="ECO:0000313" key="4">
    <source>
        <dbReference type="EMBL" id="SDW71154.1"/>
    </source>
</evidence>
<dbReference type="Pfam" id="PF05598">
    <property type="entry name" value="DUF772"/>
    <property type="match status" value="1"/>
</dbReference>
<feature type="domain" description="Transposase IS4-like" evidence="1">
    <location>
        <begin position="133"/>
        <end position="383"/>
    </location>
</feature>
<dbReference type="EMBL" id="FNOJ01000012">
    <property type="protein sequence ID" value="SDW71154.1"/>
    <property type="molecule type" value="Genomic_DNA"/>
</dbReference>
<dbReference type="AlphaFoldDB" id="A0A1H2VT76"/>
<name>A0A1H2VT76_9BACL</name>
<sequence>MYLLQPSLFSFEDWLEIESSDRLPLFFGVLNLQPYTSKLRKQSPQGAKPINREAILRALLAAPLEGISTFTRLHERLARDIRFRYQCGFRIDEAAPSVSTLSRVFAAIVEMNLAEKLFIDLVSQCKEANIIDGRHLAVDSAGVKSYEKKQPKSRSQQTGNANWGAKYDTFGNKLAWFGYKIHLAVDTASELPVALEVTPSNVYDGEMAAPLLEHVVKAHGWKVDFVMMDAGYDQVKNYEAVRDYGAQAIIAMNKRGEKEPPEGMASDGTPRCTMGYDMVYWGADGDRLKFRCPHAVGKVDCPLGTAACSQSNYGMVVKKRITDDVRRYCAPHRGTQNWKLLYNERTAVERCNARLKTHLTANDVHVRGIQKVKTHMVLNAIVMLASALAVNGIKGQQKTA</sequence>
<proteinExistence type="predicted"/>
<keyword evidence="5" id="KW-1185">Reference proteome</keyword>
<dbReference type="PANTHER" id="PTHR35604">
    <property type="entry name" value="TRANSPOSASE INSH FOR INSERTION SEQUENCE ELEMENT IS5A-RELATED"/>
    <property type="match status" value="1"/>
</dbReference>
<evidence type="ECO:0000313" key="5">
    <source>
        <dbReference type="Proteomes" id="UP000182589"/>
    </source>
</evidence>